<protein>
    <recommendedName>
        <fullName evidence="2">DUF1559 domain-containing protein</fullName>
    </recommendedName>
</protein>
<keyword evidence="1" id="KW-1133">Transmembrane helix</keyword>
<dbReference type="Proteomes" id="UP000315003">
    <property type="component" value="Chromosome"/>
</dbReference>
<dbReference type="Pfam" id="PF07963">
    <property type="entry name" value="N_methyl"/>
    <property type="match status" value="1"/>
</dbReference>
<dbReference type="Pfam" id="PF07596">
    <property type="entry name" value="SBP_bac_10"/>
    <property type="match status" value="1"/>
</dbReference>
<dbReference type="InterPro" id="IPR012902">
    <property type="entry name" value="N_methyl_site"/>
</dbReference>
<dbReference type="Gene3D" id="3.30.700.10">
    <property type="entry name" value="Glycoprotein, Type 4 Pilin"/>
    <property type="match status" value="1"/>
</dbReference>
<organism evidence="3 4">
    <name type="scientific">Stieleria bergensis</name>
    <dbReference type="NCBI Taxonomy" id="2528025"/>
    <lineage>
        <taxon>Bacteria</taxon>
        <taxon>Pseudomonadati</taxon>
        <taxon>Planctomycetota</taxon>
        <taxon>Planctomycetia</taxon>
        <taxon>Pirellulales</taxon>
        <taxon>Pirellulaceae</taxon>
        <taxon>Stieleria</taxon>
    </lineage>
</organism>
<dbReference type="InterPro" id="IPR045584">
    <property type="entry name" value="Pilin-like"/>
</dbReference>
<keyword evidence="1" id="KW-0812">Transmembrane</keyword>
<proteinExistence type="predicted"/>
<dbReference type="NCBIfam" id="TIGR02532">
    <property type="entry name" value="IV_pilin_GFxxxE"/>
    <property type="match status" value="1"/>
</dbReference>
<dbReference type="SUPFAM" id="SSF54523">
    <property type="entry name" value="Pili subunits"/>
    <property type="match status" value="1"/>
</dbReference>
<dbReference type="InterPro" id="IPR011453">
    <property type="entry name" value="DUF1559"/>
</dbReference>
<dbReference type="InterPro" id="IPR027558">
    <property type="entry name" value="Pre_pil_HX9DG_C"/>
</dbReference>
<keyword evidence="4" id="KW-1185">Reference proteome</keyword>
<evidence type="ECO:0000313" key="4">
    <source>
        <dbReference type="Proteomes" id="UP000315003"/>
    </source>
</evidence>
<dbReference type="RefSeq" id="WP_419187700.1">
    <property type="nucleotide sequence ID" value="NZ_CP036272.1"/>
</dbReference>
<evidence type="ECO:0000256" key="1">
    <source>
        <dbReference type="SAM" id="Phobius"/>
    </source>
</evidence>
<name>A0A517T0K0_9BACT</name>
<dbReference type="PANTHER" id="PTHR30093">
    <property type="entry name" value="GENERAL SECRETION PATHWAY PROTEIN G"/>
    <property type="match status" value="1"/>
</dbReference>
<keyword evidence="1" id="KW-0472">Membrane</keyword>
<evidence type="ECO:0000259" key="2">
    <source>
        <dbReference type="Pfam" id="PF07596"/>
    </source>
</evidence>
<dbReference type="PROSITE" id="PS00409">
    <property type="entry name" value="PROKAR_NTER_METHYL"/>
    <property type="match status" value="1"/>
</dbReference>
<dbReference type="AlphaFoldDB" id="A0A517T0K0"/>
<dbReference type="EMBL" id="CP036272">
    <property type="protein sequence ID" value="QDT61919.1"/>
    <property type="molecule type" value="Genomic_DNA"/>
</dbReference>
<reference evidence="3 4" key="1">
    <citation type="submission" date="2019-02" db="EMBL/GenBank/DDBJ databases">
        <title>Deep-cultivation of Planctomycetes and their phenomic and genomic characterization uncovers novel biology.</title>
        <authorList>
            <person name="Wiegand S."/>
            <person name="Jogler M."/>
            <person name="Boedeker C."/>
            <person name="Pinto D."/>
            <person name="Vollmers J."/>
            <person name="Rivas-Marin E."/>
            <person name="Kohn T."/>
            <person name="Peeters S.H."/>
            <person name="Heuer A."/>
            <person name="Rast P."/>
            <person name="Oberbeckmann S."/>
            <person name="Bunk B."/>
            <person name="Jeske O."/>
            <person name="Meyerdierks A."/>
            <person name="Storesund J.E."/>
            <person name="Kallscheuer N."/>
            <person name="Luecker S."/>
            <person name="Lage O.M."/>
            <person name="Pohl T."/>
            <person name="Merkel B.J."/>
            <person name="Hornburger P."/>
            <person name="Mueller R.-W."/>
            <person name="Bruemmer F."/>
            <person name="Labrenz M."/>
            <person name="Spormann A.M."/>
            <person name="Op den Camp H."/>
            <person name="Overmann J."/>
            <person name="Amann R."/>
            <person name="Jetten M.S.M."/>
            <person name="Mascher T."/>
            <person name="Medema M.H."/>
            <person name="Devos D.P."/>
            <person name="Kaster A.-K."/>
            <person name="Ovreas L."/>
            <person name="Rohde M."/>
            <person name="Galperin M.Y."/>
            <person name="Jogler C."/>
        </authorList>
    </citation>
    <scope>NUCLEOTIDE SEQUENCE [LARGE SCALE GENOMIC DNA]</scope>
    <source>
        <strain evidence="3 4">SV_7m_r</strain>
    </source>
</reference>
<dbReference type="PANTHER" id="PTHR30093:SF2">
    <property type="entry name" value="TYPE II SECRETION SYSTEM PROTEIN H"/>
    <property type="match status" value="1"/>
</dbReference>
<sequence>MNTSTNQPARLQGLTLVELLVVIAIIGVLVALLLPSMRTAREAQRRMICGNNFQQIGVALQNYHQRFQHLPPALGGTGQLSLNGSPASPQTNQGRLSGLVALLPLVEQAALYEEIQSPTEPGPGGQLYASMGPVPWESHFTPWTNEIPVYRCPSDPAKTGELGLTNYTFCIGDRLVDVHRADNPRGVFAGSLTRSFDEITDGTGNTIAMAEISTDLGDRGLQGQYAIDQPIQYLIAPDHTTELCDAERPSFYNDSAPLSKQGRGSRWADGSAGDSLVNTVLPPNSPSVAINGDELADGLYSASSRHMGGCHVLLADGAVSFITDTIDCGQATRTRGPKHSPMNDNVTGDDQAIQRGQTIAEAPLTDVHDSVAGQPQSQLDRLRQPSNTASRFGIWGALGTATAGDKVDALD</sequence>
<gene>
    <name evidence="3" type="ORF">SV7mr_44600</name>
</gene>
<accession>A0A517T0K0</accession>
<evidence type="ECO:0000313" key="3">
    <source>
        <dbReference type="EMBL" id="QDT61919.1"/>
    </source>
</evidence>
<dbReference type="NCBIfam" id="TIGR04294">
    <property type="entry name" value="pre_pil_HX9DG"/>
    <property type="match status" value="1"/>
</dbReference>
<feature type="transmembrane region" description="Helical" evidence="1">
    <location>
        <begin position="16"/>
        <end position="37"/>
    </location>
</feature>
<feature type="domain" description="DUF1559" evidence="2">
    <location>
        <begin position="39"/>
        <end position="327"/>
    </location>
</feature>